<dbReference type="Gene3D" id="3.80.10.10">
    <property type="entry name" value="Ribonuclease Inhibitor"/>
    <property type="match status" value="1"/>
</dbReference>
<dbReference type="OrthoDB" id="268763at2759"/>
<sequence>MASLAILRDPEATQKLLETILDAPGGRRSLSRLARTCKGMCEAALGVLWKELDSLVPLIGLFPNHLLRRTRRPGLGLTKPPAEEDWSRLLAYGKRVRRIAYNESANNVSASIFPIIDDYRPQTYILPNLTSLTWRADTAAGLERCLLFLTPDVKTVTLDINNKVSNLRDVLKQLSNRTRLHTLSFTSHVALPEDFTDLLHRQNALVKLSLNAPGALSSAIGKWVSSQTKLRSLELDLTARSIVAVEGFFEEIRPRSGYSTPSSVGGTDSGVFSADEPDFSDIRKSALRLTGDAPLRGVCPQLQQLQLTGEAANIAAFVRHLNSRLAVLDLVIDDPPDTNDWHELATTICEQFGGFLQVLKLSAVNSKFIELVRSTSRDVPLKPLSLEYLTFLPNLHRLDIDLPESVIFNDSDVAHIANTCPNIEVLRLCPLAKFTTTPPSLTLEGLVPLITECSRLHTLAVVVDGRTGPRKDEDVFEQASSSRSLMRLHVGHSWIKDPFQVAIALSHLAPHLDILKWFQEKNRAVVEEHAKGWQQVSDFLPHLQYLRLSERRKAAGGSQVEVRERIVEVEVPVMPPKPEVAHQAIDATPLVVDQGVLARPRLHEASVQSSPDTVDKGVEASPAVSSISIDATPIVQDESILVSPVVSEIGIEVQPLTSSTMKPRKHLLQVQLEPRTALVKDLSYLKHSQSDTRRSAGQRKSW</sequence>
<gene>
    <name evidence="1" type="ORF">OE88DRAFT_1715576</name>
</gene>
<dbReference type="SUPFAM" id="SSF52047">
    <property type="entry name" value="RNI-like"/>
    <property type="match status" value="1"/>
</dbReference>
<protein>
    <recommendedName>
        <fullName evidence="3">F-box domain-containing protein</fullName>
    </recommendedName>
</protein>
<dbReference type="Proteomes" id="UP000305948">
    <property type="component" value="Unassembled WGS sequence"/>
</dbReference>
<reference evidence="1 2" key="1">
    <citation type="journal article" date="2019" name="Nat. Ecol. Evol.">
        <title>Megaphylogeny resolves global patterns of mushroom evolution.</title>
        <authorList>
            <person name="Varga T."/>
            <person name="Krizsan K."/>
            <person name="Foldi C."/>
            <person name="Dima B."/>
            <person name="Sanchez-Garcia M."/>
            <person name="Sanchez-Ramirez S."/>
            <person name="Szollosi G.J."/>
            <person name="Szarkandi J.G."/>
            <person name="Papp V."/>
            <person name="Albert L."/>
            <person name="Andreopoulos W."/>
            <person name="Angelini C."/>
            <person name="Antonin V."/>
            <person name="Barry K.W."/>
            <person name="Bougher N.L."/>
            <person name="Buchanan P."/>
            <person name="Buyck B."/>
            <person name="Bense V."/>
            <person name="Catcheside P."/>
            <person name="Chovatia M."/>
            <person name="Cooper J."/>
            <person name="Damon W."/>
            <person name="Desjardin D."/>
            <person name="Finy P."/>
            <person name="Geml J."/>
            <person name="Haridas S."/>
            <person name="Hughes K."/>
            <person name="Justo A."/>
            <person name="Karasinski D."/>
            <person name="Kautmanova I."/>
            <person name="Kiss B."/>
            <person name="Kocsube S."/>
            <person name="Kotiranta H."/>
            <person name="LaButti K.M."/>
            <person name="Lechner B.E."/>
            <person name="Liimatainen K."/>
            <person name="Lipzen A."/>
            <person name="Lukacs Z."/>
            <person name="Mihaltcheva S."/>
            <person name="Morgado L.N."/>
            <person name="Niskanen T."/>
            <person name="Noordeloos M.E."/>
            <person name="Ohm R.A."/>
            <person name="Ortiz-Santana B."/>
            <person name="Ovrebo C."/>
            <person name="Racz N."/>
            <person name="Riley R."/>
            <person name="Savchenko A."/>
            <person name="Shiryaev A."/>
            <person name="Soop K."/>
            <person name="Spirin V."/>
            <person name="Szebenyi C."/>
            <person name="Tomsovsky M."/>
            <person name="Tulloss R.E."/>
            <person name="Uehling J."/>
            <person name="Grigoriev I.V."/>
            <person name="Vagvolgyi C."/>
            <person name="Papp T."/>
            <person name="Martin F.M."/>
            <person name="Miettinen O."/>
            <person name="Hibbett D.S."/>
            <person name="Nagy L.G."/>
        </authorList>
    </citation>
    <scope>NUCLEOTIDE SEQUENCE [LARGE SCALE GENOMIC DNA]</scope>
    <source>
        <strain evidence="1 2">OMC1185</strain>
    </source>
</reference>
<organism evidence="1 2">
    <name type="scientific">Heliocybe sulcata</name>
    <dbReference type="NCBI Taxonomy" id="5364"/>
    <lineage>
        <taxon>Eukaryota</taxon>
        <taxon>Fungi</taxon>
        <taxon>Dikarya</taxon>
        <taxon>Basidiomycota</taxon>
        <taxon>Agaricomycotina</taxon>
        <taxon>Agaricomycetes</taxon>
        <taxon>Gloeophyllales</taxon>
        <taxon>Gloeophyllaceae</taxon>
        <taxon>Heliocybe</taxon>
    </lineage>
</organism>
<keyword evidence="2" id="KW-1185">Reference proteome</keyword>
<dbReference type="AlphaFoldDB" id="A0A5C3NFR2"/>
<proteinExistence type="predicted"/>
<dbReference type="STRING" id="5364.A0A5C3NFR2"/>
<dbReference type="InterPro" id="IPR032675">
    <property type="entry name" value="LRR_dom_sf"/>
</dbReference>
<dbReference type="EMBL" id="ML213503">
    <property type="protein sequence ID" value="TFK56584.1"/>
    <property type="molecule type" value="Genomic_DNA"/>
</dbReference>
<evidence type="ECO:0000313" key="2">
    <source>
        <dbReference type="Proteomes" id="UP000305948"/>
    </source>
</evidence>
<accession>A0A5C3NFR2</accession>
<name>A0A5C3NFR2_9AGAM</name>
<evidence type="ECO:0008006" key="3">
    <source>
        <dbReference type="Google" id="ProtNLM"/>
    </source>
</evidence>
<evidence type="ECO:0000313" key="1">
    <source>
        <dbReference type="EMBL" id="TFK56584.1"/>
    </source>
</evidence>